<dbReference type="InterPro" id="IPR017900">
    <property type="entry name" value="4Fe4S_Fe_S_CS"/>
</dbReference>
<name>A0AAW4KZZ7_9BACT</name>
<feature type="domain" description="4Fe-4S ferredoxin-type" evidence="10">
    <location>
        <begin position="1"/>
        <end position="28"/>
    </location>
</feature>
<dbReference type="AlphaFoldDB" id="A0AAW4KZZ7"/>
<dbReference type="SUPFAM" id="SSF54862">
    <property type="entry name" value="4Fe-4S ferredoxins"/>
    <property type="match status" value="1"/>
</dbReference>
<evidence type="ECO:0000256" key="9">
    <source>
        <dbReference type="RuleBase" id="RU365098"/>
    </source>
</evidence>
<keyword evidence="4 9" id="KW-0004">4Fe-4S</keyword>
<evidence type="ECO:0000256" key="7">
    <source>
        <dbReference type="ARBA" id="ARBA00023004"/>
    </source>
</evidence>
<organism evidence="11 12">
    <name type="scientific">Geoanaerobacter pelophilus</name>
    <dbReference type="NCBI Taxonomy" id="60036"/>
    <lineage>
        <taxon>Bacteria</taxon>
        <taxon>Pseudomonadati</taxon>
        <taxon>Thermodesulfobacteriota</taxon>
        <taxon>Desulfuromonadia</taxon>
        <taxon>Geobacterales</taxon>
        <taxon>Geobacteraceae</taxon>
        <taxon>Geoanaerobacter</taxon>
    </lineage>
</organism>
<evidence type="ECO:0000256" key="5">
    <source>
        <dbReference type="ARBA" id="ARBA00022723"/>
    </source>
</evidence>
<dbReference type="PANTHER" id="PTHR24960">
    <property type="entry name" value="PHOTOSYSTEM I IRON-SULFUR CENTER-RELATED"/>
    <property type="match status" value="1"/>
</dbReference>
<dbReference type="Gene3D" id="3.30.70.20">
    <property type="match status" value="1"/>
</dbReference>
<dbReference type="GO" id="GO:0005737">
    <property type="term" value="C:cytoplasm"/>
    <property type="evidence" value="ECO:0007669"/>
    <property type="project" value="TreeGrafter"/>
</dbReference>
<evidence type="ECO:0000313" key="11">
    <source>
        <dbReference type="EMBL" id="MBT0662810.1"/>
    </source>
</evidence>
<dbReference type="GO" id="GO:0046872">
    <property type="term" value="F:metal ion binding"/>
    <property type="evidence" value="ECO:0007669"/>
    <property type="project" value="UniProtKB-UniRule"/>
</dbReference>
<dbReference type="PANTHER" id="PTHR24960:SF79">
    <property type="entry name" value="PHOTOSYSTEM I IRON-SULFUR CENTER"/>
    <property type="match status" value="1"/>
</dbReference>
<feature type="domain" description="4Fe-4S ferredoxin-type" evidence="10">
    <location>
        <begin position="29"/>
        <end position="56"/>
    </location>
</feature>
<evidence type="ECO:0000259" key="10">
    <source>
        <dbReference type="PROSITE" id="PS51379"/>
    </source>
</evidence>
<comment type="caution">
    <text evidence="11">The sequence shown here is derived from an EMBL/GenBank/DDBJ whole genome shotgun (WGS) entry which is preliminary data.</text>
</comment>
<reference evidence="11 12" key="1">
    <citation type="submission" date="2021-05" db="EMBL/GenBank/DDBJ databases">
        <title>The draft genome of Geobacter pelophilus DSM 12255.</title>
        <authorList>
            <person name="Xu Z."/>
            <person name="Masuda Y."/>
            <person name="Itoh H."/>
            <person name="Senoo K."/>
        </authorList>
    </citation>
    <scope>NUCLEOTIDE SEQUENCE [LARGE SCALE GENOMIC DNA]</scope>
    <source>
        <strain evidence="11 12">DSM 12255</strain>
    </source>
</reference>
<keyword evidence="12" id="KW-1185">Reference proteome</keyword>
<keyword evidence="6 9" id="KW-0249">Electron transport</keyword>
<dbReference type="InterPro" id="IPR050157">
    <property type="entry name" value="PSI_iron-sulfur_center"/>
</dbReference>
<protein>
    <recommendedName>
        <fullName evidence="9">Ferredoxin</fullName>
    </recommendedName>
</protein>
<evidence type="ECO:0000256" key="6">
    <source>
        <dbReference type="ARBA" id="ARBA00022982"/>
    </source>
</evidence>
<comment type="function">
    <text evidence="2 9">Ferredoxins are iron-sulfur proteins that transfer electrons in a wide variety of metabolic reactions.</text>
</comment>
<dbReference type="PROSITE" id="PS51379">
    <property type="entry name" value="4FE4S_FER_2"/>
    <property type="match status" value="2"/>
</dbReference>
<sequence length="56" mass="5587">MAHQISNDCTNCGACVDSCPVNAINAGDSKHNIDADTCIDCGACVDTCPVSAISAA</sequence>
<proteinExistence type="predicted"/>
<dbReference type="GO" id="GO:0009055">
    <property type="term" value="F:electron transfer activity"/>
    <property type="evidence" value="ECO:0007669"/>
    <property type="project" value="UniProtKB-UniRule"/>
</dbReference>
<comment type="cofactor">
    <cofactor evidence="1 9">
        <name>[4Fe-4S] cluster</name>
        <dbReference type="ChEBI" id="CHEBI:49883"/>
    </cofactor>
</comment>
<evidence type="ECO:0000313" key="12">
    <source>
        <dbReference type="Proteomes" id="UP000811899"/>
    </source>
</evidence>
<keyword evidence="3 9" id="KW-0813">Transport</keyword>
<dbReference type="FunFam" id="3.30.70.20:FF:000045">
    <property type="entry name" value="Ferredoxin, 4Fe-4S"/>
    <property type="match status" value="1"/>
</dbReference>
<evidence type="ECO:0000256" key="3">
    <source>
        <dbReference type="ARBA" id="ARBA00022448"/>
    </source>
</evidence>
<keyword evidence="5 9" id="KW-0479">Metal-binding</keyword>
<evidence type="ECO:0000256" key="1">
    <source>
        <dbReference type="ARBA" id="ARBA00001966"/>
    </source>
</evidence>
<dbReference type="EMBL" id="JAHCVJ010000001">
    <property type="protein sequence ID" value="MBT0662810.1"/>
    <property type="molecule type" value="Genomic_DNA"/>
</dbReference>
<dbReference type="InterPro" id="IPR017896">
    <property type="entry name" value="4Fe4S_Fe-S-bd"/>
</dbReference>
<keyword evidence="7 9" id="KW-0408">Iron</keyword>
<evidence type="ECO:0000256" key="2">
    <source>
        <dbReference type="ARBA" id="ARBA00003532"/>
    </source>
</evidence>
<dbReference type="InterPro" id="IPR000813">
    <property type="entry name" value="7Fe_ferredoxin"/>
</dbReference>
<dbReference type="GO" id="GO:0051539">
    <property type="term" value="F:4 iron, 4 sulfur cluster binding"/>
    <property type="evidence" value="ECO:0007669"/>
    <property type="project" value="UniProtKB-UniRule"/>
</dbReference>
<gene>
    <name evidence="11" type="ORF">KI809_00720</name>
</gene>
<dbReference type="PROSITE" id="PS00198">
    <property type="entry name" value="4FE4S_FER_1"/>
    <property type="match status" value="2"/>
</dbReference>
<dbReference type="Proteomes" id="UP000811899">
    <property type="component" value="Unassembled WGS sequence"/>
</dbReference>
<evidence type="ECO:0000256" key="8">
    <source>
        <dbReference type="ARBA" id="ARBA00023014"/>
    </source>
</evidence>
<dbReference type="PRINTS" id="PR00354">
    <property type="entry name" value="7FE8SFRDOXIN"/>
</dbReference>
<evidence type="ECO:0000256" key="4">
    <source>
        <dbReference type="ARBA" id="ARBA00022485"/>
    </source>
</evidence>
<keyword evidence="8 9" id="KW-0411">Iron-sulfur</keyword>
<dbReference type="Pfam" id="PF12838">
    <property type="entry name" value="Fer4_7"/>
    <property type="match status" value="1"/>
</dbReference>
<accession>A0AAW4KZZ7</accession>